<dbReference type="InterPro" id="IPR055135">
    <property type="entry name" value="PRMT_dom"/>
</dbReference>
<organism>
    <name type="scientific">Branchiostoma floridae</name>
    <name type="common">Florida lancelet</name>
    <name type="synonym">Amphioxus</name>
    <dbReference type="NCBI Taxonomy" id="7739"/>
    <lineage>
        <taxon>Eukaryota</taxon>
        <taxon>Metazoa</taxon>
        <taxon>Chordata</taxon>
        <taxon>Cephalochordata</taxon>
        <taxon>Leptocardii</taxon>
        <taxon>Amphioxiformes</taxon>
        <taxon>Branchiostomatidae</taxon>
        <taxon>Branchiostoma</taxon>
    </lineage>
</organism>
<evidence type="ECO:0000256" key="1">
    <source>
        <dbReference type="ARBA" id="ARBA00011925"/>
    </source>
</evidence>
<evidence type="ECO:0000313" key="11">
    <source>
        <dbReference type="RefSeq" id="XP_035657511.1"/>
    </source>
</evidence>
<dbReference type="GO" id="GO:0006338">
    <property type="term" value="P:chromatin remodeling"/>
    <property type="evidence" value="ECO:0000318"/>
    <property type="project" value="GO_Central"/>
</dbReference>
<dbReference type="GO" id="GO:0032259">
    <property type="term" value="P:methylation"/>
    <property type="evidence" value="ECO:0007669"/>
    <property type="project" value="UniProtKB-KW"/>
</dbReference>
<dbReference type="STRING" id="7739.C3XSM6"/>
<dbReference type="Gene3D" id="3.40.50.150">
    <property type="entry name" value="Vaccinia Virus protein VP39"/>
    <property type="match status" value="1"/>
</dbReference>
<dbReference type="InterPro" id="IPR041698">
    <property type="entry name" value="Methyltransf_25"/>
</dbReference>
<evidence type="ECO:0000256" key="3">
    <source>
        <dbReference type="ARBA" id="ARBA00022679"/>
    </source>
</evidence>
<dbReference type="GO" id="GO:0006355">
    <property type="term" value="P:regulation of DNA-templated transcription"/>
    <property type="evidence" value="ECO:0000318"/>
    <property type="project" value="GO_Central"/>
</dbReference>
<evidence type="ECO:0000313" key="10">
    <source>
        <dbReference type="Proteomes" id="UP000001554"/>
    </source>
</evidence>
<dbReference type="KEGG" id="bfo:118403126"/>
<dbReference type="PROSITE" id="PS51678">
    <property type="entry name" value="SAM_MT_PRMT"/>
    <property type="match status" value="1"/>
</dbReference>
<dbReference type="OMA" id="KEYDWST"/>
<dbReference type="AlphaFoldDB" id="C3XSM6"/>
<dbReference type="Proteomes" id="UP000001554">
    <property type="component" value="Chromosome 16"/>
</dbReference>
<dbReference type="Pfam" id="PF13649">
    <property type="entry name" value="Methyltransf_25"/>
    <property type="match status" value="1"/>
</dbReference>
<dbReference type="FunFam" id="3.40.50.150:FF:000003">
    <property type="entry name" value="Blast:Protein arginine N-methyltransferase 1"/>
    <property type="match status" value="1"/>
</dbReference>
<evidence type="ECO:0000256" key="6">
    <source>
        <dbReference type="PROSITE-ProRule" id="PRU01015"/>
    </source>
</evidence>
<name>C3XSM6_BRAFL</name>
<dbReference type="PANTHER" id="PTHR11006">
    <property type="entry name" value="PROTEIN ARGININE N-METHYLTRANSFERASE"/>
    <property type="match status" value="1"/>
</dbReference>
<dbReference type="RefSeq" id="XP_035657511.1">
    <property type="nucleotide sequence ID" value="XM_035801618.1"/>
</dbReference>
<dbReference type="GO" id="GO:0035241">
    <property type="term" value="F:protein-arginine omega-N monomethyltransferase activity"/>
    <property type="evidence" value="ECO:0000318"/>
    <property type="project" value="GO_Central"/>
</dbReference>
<dbReference type="eggNOG" id="KOG1499">
    <property type="taxonomic scope" value="Eukaryota"/>
</dbReference>
<dbReference type="InterPro" id="IPR025799">
    <property type="entry name" value="Arg_MeTrfase"/>
</dbReference>
<dbReference type="GO" id="GO:0042054">
    <property type="term" value="F:histone methyltransferase activity"/>
    <property type="evidence" value="ECO:0000318"/>
    <property type="project" value="GO_Central"/>
</dbReference>
<dbReference type="GeneID" id="118403126"/>
<comment type="catalytic activity">
    <reaction evidence="5">
        <text>L-arginyl-[protein] + S-adenosyl-L-methionine = N(omega)-methyl-L-arginyl-[protein] + S-adenosyl-L-homocysteine + H(+)</text>
        <dbReference type="Rhea" id="RHEA:48100"/>
        <dbReference type="Rhea" id="RHEA-COMP:10532"/>
        <dbReference type="Rhea" id="RHEA-COMP:11990"/>
        <dbReference type="ChEBI" id="CHEBI:15378"/>
        <dbReference type="ChEBI" id="CHEBI:29965"/>
        <dbReference type="ChEBI" id="CHEBI:57856"/>
        <dbReference type="ChEBI" id="CHEBI:59789"/>
        <dbReference type="ChEBI" id="CHEBI:65280"/>
    </reaction>
    <physiologicalReaction direction="left-to-right" evidence="5">
        <dbReference type="Rhea" id="RHEA:48101"/>
    </physiologicalReaction>
</comment>
<evidence type="ECO:0000259" key="7">
    <source>
        <dbReference type="Pfam" id="PF13649"/>
    </source>
</evidence>
<keyword evidence="3 6" id="KW-0808">Transferase</keyword>
<keyword evidence="10" id="KW-1185">Reference proteome</keyword>
<dbReference type="OrthoDB" id="7848332at2759"/>
<dbReference type="PANTHER" id="PTHR11006:SF124">
    <property type="entry name" value="ARGININE METHYLTRANSFERASE 1-RELATED"/>
    <property type="match status" value="1"/>
</dbReference>
<feature type="domain" description="Methyltransferase" evidence="7">
    <location>
        <begin position="62"/>
        <end position="158"/>
    </location>
</feature>
<dbReference type="SMR" id="C3XSM6"/>
<dbReference type="Pfam" id="PF22528">
    <property type="entry name" value="PRMT_C"/>
    <property type="match status" value="1"/>
</dbReference>
<keyword evidence="4 6" id="KW-0949">S-adenosyl-L-methionine</keyword>
<keyword evidence="2 6" id="KW-0489">Methyltransferase</keyword>
<accession>C3XSM6</accession>
<dbReference type="EC" id="2.1.1.319" evidence="1"/>
<evidence type="ECO:0000313" key="9">
    <source>
        <dbReference type="EMBL" id="EEN68947.1"/>
    </source>
</evidence>
<dbReference type="SUPFAM" id="SSF53335">
    <property type="entry name" value="S-adenosyl-L-methionine-dependent methyltransferases"/>
    <property type="match status" value="1"/>
</dbReference>
<reference evidence="10" key="2">
    <citation type="journal article" date="2020" name="Nat. Ecol. Evol.">
        <title>Deeply conserved synteny resolves early events in vertebrate evolution.</title>
        <authorList>
            <person name="Simakov O."/>
            <person name="Marletaz F."/>
            <person name="Yue J.X."/>
            <person name="O'Connell B."/>
            <person name="Jenkins J."/>
            <person name="Brandt A."/>
            <person name="Calef R."/>
            <person name="Tung C.H."/>
            <person name="Huang T.K."/>
            <person name="Schmutz J."/>
            <person name="Satoh N."/>
            <person name="Yu J.K."/>
            <person name="Putnam N.H."/>
            <person name="Green R.E."/>
            <person name="Rokhsar D.S."/>
        </authorList>
    </citation>
    <scope>NUCLEOTIDE SEQUENCE [LARGE SCALE GENOMIC DNA]</scope>
    <source>
        <strain evidence="10">S238N-H82</strain>
    </source>
</reference>
<reference evidence="11" key="3">
    <citation type="submission" date="2025-04" db="UniProtKB">
        <authorList>
            <consortium name="RefSeq"/>
        </authorList>
    </citation>
    <scope>IDENTIFICATION</scope>
    <source>
        <strain evidence="11">S238N-H82</strain>
        <tissue evidence="11">Testes</tissue>
    </source>
</reference>
<reference evidence="9" key="1">
    <citation type="journal article" date="2008" name="Nature">
        <title>The amphioxus genome and the evolution of the chordate karyotype.</title>
        <authorList>
            <consortium name="US DOE Joint Genome Institute (JGI-PGF)"/>
            <person name="Putnam N.H."/>
            <person name="Butts T."/>
            <person name="Ferrier D.E.K."/>
            <person name="Furlong R.F."/>
            <person name="Hellsten U."/>
            <person name="Kawashima T."/>
            <person name="Robinson-Rechavi M."/>
            <person name="Shoguchi E."/>
            <person name="Terry A."/>
            <person name="Yu J.-K."/>
            <person name="Benito-Gutierrez E.L."/>
            <person name="Dubchak I."/>
            <person name="Garcia-Fernandez J."/>
            <person name="Gibson-Brown J.J."/>
            <person name="Grigoriev I.V."/>
            <person name="Horton A.C."/>
            <person name="de Jong P.J."/>
            <person name="Jurka J."/>
            <person name="Kapitonov V.V."/>
            <person name="Kohara Y."/>
            <person name="Kuroki Y."/>
            <person name="Lindquist E."/>
            <person name="Lucas S."/>
            <person name="Osoegawa K."/>
            <person name="Pennacchio L.A."/>
            <person name="Salamov A.A."/>
            <person name="Satou Y."/>
            <person name="Sauka-Spengler T."/>
            <person name="Schmutz J."/>
            <person name="Shin-I T."/>
            <person name="Toyoda A."/>
            <person name="Bronner-Fraser M."/>
            <person name="Fujiyama A."/>
            <person name="Holland L.Z."/>
            <person name="Holland P.W.H."/>
            <person name="Satoh N."/>
            <person name="Rokhsar D.S."/>
        </authorList>
    </citation>
    <scope>NUCLEOTIDE SEQUENCE [LARGE SCALE GENOMIC DNA]</scope>
    <source>
        <strain evidence="9">S238N-H82</strain>
        <tissue evidence="9">Testes</tissue>
    </source>
</reference>
<evidence type="ECO:0000256" key="2">
    <source>
        <dbReference type="ARBA" id="ARBA00022603"/>
    </source>
</evidence>
<dbReference type="InParanoid" id="C3XSM6"/>
<sequence length="347" mass="38938">MVKVNGNDALTNGNHEKIFKEDGISAYARPDLHQGLLDDKVRTDFYKNTILKNKDLFEGKVVLDISCGLGMMSLFAAEAGARKVIGVEPSAVADQAVDIVKDNGLENVITIVKGKLDDLELEEKVDIIISEIMGVGLIHETGIRSLLDARNRFLKPGGLLLPDKNNLYICGVEAKKLHDRHIGYWNDVYGFDFSEMGTHAKSYAWHVPLKERQIVTEPALLKEYDWSTCAAGDLFFSTPFTLMCKKNDKIHSLAIYFDIQFNNSDRLSTGPEAASTHWGQLAFHLEEVLDVKEGDTIQGTFSVKPHGEWDLEFQLKIDYKETSLTKAYYHYCPVSPNGSHVMYTTDE</sequence>
<dbReference type="EMBL" id="GG666459">
    <property type="protein sequence ID" value="EEN68947.1"/>
    <property type="molecule type" value="Genomic_DNA"/>
</dbReference>
<dbReference type="GO" id="GO:0005634">
    <property type="term" value="C:nucleus"/>
    <property type="evidence" value="ECO:0000318"/>
    <property type="project" value="GO_Central"/>
</dbReference>
<evidence type="ECO:0000256" key="4">
    <source>
        <dbReference type="ARBA" id="ARBA00022691"/>
    </source>
</evidence>
<feature type="domain" description="Protein arginine N-methyltransferase" evidence="8">
    <location>
        <begin position="164"/>
        <end position="322"/>
    </location>
</feature>
<proteinExistence type="predicted"/>
<evidence type="ECO:0000259" key="8">
    <source>
        <dbReference type="Pfam" id="PF22528"/>
    </source>
</evidence>
<evidence type="ECO:0000256" key="5">
    <source>
        <dbReference type="ARBA" id="ARBA00049303"/>
    </source>
</evidence>
<dbReference type="GO" id="GO:0035242">
    <property type="term" value="F:protein-arginine omega-N asymmetric methyltransferase activity"/>
    <property type="evidence" value="ECO:0000318"/>
    <property type="project" value="GO_Central"/>
</dbReference>
<dbReference type="Gene3D" id="2.70.160.11">
    <property type="entry name" value="Hnrnp arginine n-methyltransferase1"/>
    <property type="match status" value="1"/>
</dbReference>
<dbReference type="InterPro" id="IPR029063">
    <property type="entry name" value="SAM-dependent_MTases_sf"/>
</dbReference>
<dbReference type="CDD" id="cd02440">
    <property type="entry name" value="AdoMet_MTases"/>
    <property type="match status" value="1"/>
</dbReference>
<protein>
    <recommendedName>
        <fullName evidence="1">type I protein arginine methyltransferase</fullName>
        <ecNumber evidence="1">2.1.1.319</ecNumber>
    </recommendedName>
</protein>
<gene>
    <name evidence="11" type="primary">LOC118403126</name>
    <name evidence="9" type="ORF">BRAFLDRAFT_263302</name>
</gene>